<dbReference type="GO" id="GO:0003677">
    <property type="term" value="F:DNA binding"/>
    <property type="evidence" value="ECO:0007669"/>
    <property type="project" value="UniProtKB-KW"/>
</dbReference>
<keyword evidence="2" id="KW-0731">Sigma factor</keyword>
<dbReference type="PANTHER" id="PTHR30603:SF17">
    <property type="entry name" value="RNA POLYMERASE SIGMA-G FACTOR"/>
    <property type="match status" value="1"/>
</dbReference>
<dbReference type="Gene3D" id="1.20.120.1810">
    <property type="match status" value="1"/>
</dbReference>
<dbReference type="Pfam" id="PF04542">
    <property type="entry name" value="Sigma70_r2"/>
    <property type="match status" value="1"/>
</dbReference>
<feature type="domain" description="RNA polymerase sigma-70 region 4" evidence="7">
    <location>
        <begin position="184"/>
        <end position="231"/>
    </location>
</feature>
<name>A0A9D1NQI7_9FIRM</name>
<dbReference type="SUPFAM" id="SSF88946">
    <property type="entry name" value="Sigma2 domain of RNA polymerase sigma factors"/>
    <property type="match status" value="1"/>
</dbReference>
<reference evidence="8" key="2">
    <citation type="journal article" date="2021" name="PeerJ">
        <title>Extensive microbial diversity within the chicken gut microbiome revealed by metagenomics and culture.</title>
        <authorList>
            <person name="Gilroy R."/>
            <person name="Ravi A."/>
            <person name="Getino M."/>
            <person name="Pursley I."/>
            <person name="Horton D.L."/>
            <person name="Alikhan N.F."/>
            <person name="Baker D."/>
            <person name="Gharbi K."/>
            <person name="Hall N."/>
            <person name="Watson M."/>
            <person name="Adriaenssens E.M."/>
            <person name="Foster-Nyarko E."/>
            <person name="Jarju S."/>
            <person name="Secka A."/>
            <person name="Antonio M."/>
            <person name="Oren A."/>
            <person name="Chaudhuri R.R."/>
            <person name="La Ragione R."/>
            <person name="Hildebrand F."/>
            <person name="Pallen M.J."/>
        </authorList>
    </citation>
    <scope>NUCLEOTIDE SEQUENCE</scope>
    <source>
        <strain evidence="8">1370</strain>
    </source>
</reference>
<dbReference type="InterPro" id="IPR014284">
    <property type="entry name" value="RNA_pol_sigma-70_dom"/>
</dbReference>
<dbReference type="InterPro" id="IPR013325">
    <property type="entry name" value="RNA_pol_sigma_r2"/>
</dbReference>
<evidence type="ECO:0000256" key="2">
    <source>
        <dbReference type="ARBA" id="ARBA00023082"/>
    </source>
</evidence>
<dbReference type="Proteomes" id="UP000823960">
    <property type="component" value="Unassembled WGS sequence"/>
</dbReference>
<evidence type="ECO:0000259" key="6">
    <source>
        <dbReference type="Pfam" id="PF04542"/>
    </source>
</evidence>
<dbReference type="InterPro" id="IPR007624">
    <property type="entry name" value="RNA_pol_sigma70_r3"/>
</dbReference>
<dbReference type="Gene3D" id="1.10.10.10">
    <property type="entry name" value="Winged helix-like DNA-binding domain superfamily/Winged helix DNA-binding domain"/>
    <property type="match status" value="2"/>
</dbReference>
<feature type="domain" description="RNA polymerase sigma-70 region 2" evidence="6">
    <location>
        <begin position="25"/>
        <end position="90"/>
    </location>
</feature>
<evidence type="ECO:0000313" key="8">
    <source>
        <dbReference type="EMBL" id="HIV11059.1"/>
    </source>
</evidence>
<dbReference type="InterPro" id="IPR007627">
    <property type="entry name" value="RNA_pol_sigma70_r2"/>
</dbReference>
<comment type="caution">
    <text evidence="8">The sequence shown here is derived from an EMBL/GenBank/DDBJ whole genome shotgun (WGS) entry which is preliminary data.</text>
</comment>
<dbReference type="InterPro" id="IPR036388">
    <property type="entry name" value="WH-like_DNA-bd_sf"/>
</dbReference>
<dbReference type="EMBL" id="DVOL01000071">
    <property type="protein sequence ID" value="HIV11059.1"/>
    <property type="molecule type" value="Genomic_DNA"/>
</dbReference>
<dbReference type="GO" id="GO:0016987">
    <property type="term" value="F:sigma factor activity"/>
    <property type="evidence" value="ECO:0007669"/>
    <property type="project" value="UniProtKB-KW"/>
</dbReference>
<keyword evidence="3" id="KW-0238">DNA-binding</keyword>
<sequence>MRTEERPREDFQKNSLFESEEKPSVEENLGLVRLCAARFRGRGIEYEELYSAGCVGLLKAVRAFDPSKGVRFSTYAVPVILGEIRRLFRDGGTVKVSRLIKERSMLLSRLQESFEHENGRPPTLDELASASGLDRQEVSEAISAGQPVLSLSLQDGDEKSGQLELPVDPPDLKITDKIALRQLIHRLDKKDRLLIYLRFYLCLTQQKTASRLGMTQVQVSRREKKLLEQLKAELLS</sequence>
<dbReference type="Pfam" id="PF04539">
    <property type="entry name" value="Sigma70_r3"/>
    <property type="match status" value="1"/>
</dbReference>
<organism evidence="8 9">
    <name type="scientific">Candidatus Faeciplasma avium</name>
    <dbReference type="NCBI Taxonomy" id="2840798"/>
    <lineage>
        <taxon>Bacteria</taxon>
        <taxon>Bacillati</taxon>
        <taxon>Bacillota</taxon>
        <taxon>Clostridia</taxon>
        <taxon>Eubacteriales</taxon>
        <taxon>Oscillospiraceae</taxon>
        <taxon>Oscillospiraceae incertae sedis</taxon>
        <taxon>Candidatus Faeciplasma</taxon>
    </lineage>
</organism>
<evidence type="ECO:0000256" key="1">
    <source>
        <dbReference type="ARBA" id="ARBA00023015"/>
    </source>
</evidence>
<evidence type="ECO:0000259" key="7">
    <source>
        <dbReference type="Pfam" id="PF04545"/>
    </source>
</evidence>
<dbReference type="InterPro" id="IPR000943">
    <property type="entry name" value="RNA_pol_sigma70"/>
</dbReference>
<protein>
    <submittedName>
        <fullName evidence="8">Sigma-70 family RNA polymerase sigma factor</fullName>
    </submittedName>
</protein>
<dbReference type="Pfam" id="PF04545">
    <property type="entry name" value="Sigma70_r4"/>
    <property type="match status" value="1"/>
</dbReference>
<dbReference type="PANTHER" id="PTHR30603">
    <property type="entry name" value="RNA POLYMERASE SIGMA FACTOR RPO"/>
    <property type="match status" value="1"/>
</dbReference>
<evidence type="ECO:0000259" key="5">
    <source>
        <dbReference type="Pfam" id="PF04539"/>
    </source>
</evidence>
<dbReference type="InterPro" id="IPR013324">
    <property type="entry name" value="RNA_pol_sigma_r3/r4-like"/>
</dbReference>
<dbReference type="GO" id="GO:0006352">
    <property type="term" value="P:DNA-templated transcription initiation"/>
    <property type="evidence" value="ECO:0007669"/>
    <property type="project" value="InterPro"/>
</dbReference>
<accession>A0A9D1NQI7</accession>
<dbReference type="PRINTS" id="PR00046">
    <property type="entry name" value="SIGMA70FCT"/>
</dbReference>
<proteinExistence type="predicted"/>
<gene>
    <name evidence="8" type="ORF">IAD28_05155</name>
</gene>
<dbReference type="InterPro" id="IPR007630">
    <property type="entry name" value="RNA_pol_sigma70_r4"/>
</dbReference>
<reference evidence="8" key="1">
    <citation type="submission" date="2020-10" db="EMBL/GenBank/DDBJ databases">
        <authorList>
            <person name="Gilroy R."/>
        </authorList>
    </citation>
    <scope>NUCLEOTIDE SEQUENCE</scope>
    <source>
        <strain evidence="8">1370</strain>
    </source>
</reference>
<evidence type="ECO:0000256" key="4">
    <source>
        <dbReference type="ARBA" id="ARBA00023163"/>
    </source>
</evidence>
<feature type="domain" description="RNA polymerase sigma-70 region 3" evidence="5">
    <location>
        <begin position="107"/>
        <end position="163"/>
    </location>
</feature>
<keyword evidence="1" id="KW-0805">Transcription regulation</keyword>
<dbReference type="CDD" id="cd06171">
    <property type="entry name" value="Sigma70_r4"/>
    <property type="match status" value="1"/>
</dbReference>
<evidence type="ECO:0000313" key="9">
    <source>
        <dbReference type="Proteomes" id="UP000823960"/>
    </source>
</evidence>
<keyword evidence="4" id="KW-0804">Transcription</keyword>
<dbReference type="NCBIfam" id="TIGR02937">
    <property type="entry name" value="sigma70-ECF"/>
    <property type="match status" value="1"/>
</dbReference>
<dbReference type="SUPFAM" id="SSF88659">
    <property type="entry name" value="Sigma3 and sigma4 domains of RNA polymerase sigma factors"/>
    <property type="match status" value="2"/>
</dbReference>
<dbReference type="AlphaFoldDB" id="A0A9D1NQI7"/>
<evidence type="ECO:0000256" key="3">
    <source>
        <dbReference type="ARBA" id="ARBA00023125"/>
    </source>
</evidence>
<dbReference type="InterPro" id="IPR050239">
    <property type="entry name" value="Sigma-70_RNA_pol_init_factors"/>
</dbReference>